<keyword evidence="3" id="KW-1185">Reference proteome</keyword>
<dbReference type="Proteomes" id="UP000823674">
    <property type="component" value="Chromosome A10"/>
</dbReference>
<gene>
    <name evidence="2" type="primary">A10p029700.1_BraROA</name>
    <name evidence="2" type="ORF">IGI04_041357</name>
</gene>
<accession>A0ABQ7KUL2</accession>
<evidence type="ECO:0000256" key="1">
    <source>
        <dbReference type="SAM" id="MobiDB-lite"/>
    </source>
</evidence>
<evidence type="ECO:0000313" key="3">
    <source>
        <dbReference type="Proteomes" id="UP000823674"/>
    </source>
</evidence>
<dbReference type="EMBL" id="JADBGQ010000010">
    <property type="protein sequence ID" value="KAG5376761.1"/>
    <property type="molecule type" value="Genomic_DNA"/>
</dbReference>
<dbReference type="PANTHER" id="PTHR36748:SF3">
    <property type="entry name" value="MENTAL RETARDATION GTPASE ACTIVATING PROTEIN"/>
    <property type="match status" value="1"/>
</dbReference>
<reference evidence="2 3" key="1">
    <citation type="submission" date="2021-03" db="EMBL/GenBank/DDBJ databases">
        <authorList>
            <person name="King G.J."/>
            <person name="Bancroft I."/>
            <person name="Baten A."/>
            <person name="Bloomfield J."/>
            <person name="Borpatragohain P."/>
            <person name="He Z."/>
            <person name="Irish N."/>
            <person name="Irwin J."/>
            <person name="Liu K."/>
            <person name="Mauleon R.P."/>
            <person name="Moore J."/>
            <person name="Morris R."/>
            <person name="Ostergaard L."/>
            <person name="Wang B."/>
            <person name="Wells R."/>
        </authorList>
    </citation>
    <scope>NUCLEOTIDE SEQUENCE [LARGE SCALE GENOMIC DNA]</scope>
    <source>
        <strain evidence="2">R-o-18</strain>
        <tissue evidence="2">Leaf</tissue>
    </source>
</reference>
<proteinExistence type="predicted"/>
<evidence type="ECO:0008006" key="4">
    <source>
        <dbReference type="Google" id="ProtNLM"/>
    </source>
</evidence>
<feature type="compositionally biased region" description="Polar residues" evidence="1">
    <location>
        <begin position="205"/>
        <end position="216"/>
    </location>
</feature>
<comment type="caution">
    <text evidence="2">The sequence shown here is derived from an EMBL/GenBank/DDBJ whole genome shotgun (WGS) entry which is preliminary data.</text>
</comment>
<sequence length="414" mass="46557">MALRGDEHEFMNLREWDRRARLIRENPTSRRFSASYVGSFGEDHHKSSSRTYLNSISSTASSPGYTLKDEIDPSTYSFTNALKALQAKTMFNNREWLTQEGFALNSKWNEAEKYICNPVSGEVPMECLSSKTLSARSFRNLTTTMSAPLHYPDPNPLMNNIGQNKPNDNSNVKVIHEDLYAPDPVLVRAEKKVVGLKRDVGIQSTSVDLSSGSPSPAKTPPIMERSLKRHVEPNDSPVDFNLKLEGQQEDLKLEDKEKEGDKQEMSKEETLEKQEVSNTEGEETEDKQEMSIKEGEGEEKQEMSDEEEEEMKKQKKRGGSGCFSWRRSRQRQARKSKYIFPICVPHLVKAFHSIIARVCRPPHATNLAIHVPSSSSSAWLNCPSGGGMSTGSSNGCPVVTFLPYPSLPWSPRPN</sequence>
<feature type="compositionally biased region" description="Basic and acidic residues" evidence="1">
    <location>
        <begin position="287"/>
        <end position="303"/>
    </location>
</feature>
<name>A0ABQ7KUL2_BRACM</name>
<organism evidence="2 3">
    <name type="scientific">Brassica rapa subsp. trilocularis</name>
    <dbReference type="NCBI Taxonomy" id="1813537"/>
    <lineage>
        <taxon>Eukaryota</taxon>
        <taxon>Viridiplantae</taxon>
        <taxon>Streptophyta</taxon>
        <taxon>Embryophyta</taxon>
        <taxon>Tracheophyta</taxon>
        <taxon>Spermatophyta</taxon>
        <taxon>Magnoliopsida</taxon>
        <taxon>eudicotyledons</taxon>
        <taxon>Gunneridae</taxon>
        <taxon>Pentapetalae</taxon>
        <taxon>rosids</taxon>
        <taxon>malvids</taxon>
        <taxon>Brassicales</taxon>
        <taxon>Brassicaceae</taxon>
        <taxon>Brassiceae</taxon>
        <taxon>Brassica</taxon>
    </lineage>
</organism>
<evidence type="ECO:0000313" key="2">
    <source>
        <dbReference type="EMBL" id="KAG5376761.1"/>
    </source>
</evidence>
<dbReference type="PANTHER" id="PTHR36748">
    <property type="entry name" value="MENTAL RETARDATION GTPASE ACTIVATING PROTEIN"/>
    <property type="match status" value="1"/>
</dbReference>
<feature type="region of interest" description="Disordered" evidence="1">
    <location>
        <begin position="205"/>
        <end position="328"/>
    </location>
</feature>
<protein>
    <recommendedName>
        <fullName evidence="4">DUF4005 domain-containing protein</fullName>
    </recommendedName>
</protein>
<feature type="compositionally biased region" description="Basic and acidic residues" evidence="1">
    <location>
        <begin position="249"/>
        <end position="275"/>
    </location>
</feature>